<proteinExistence type="predicted"/>
<dbReference type="Proteomes" id="UP000275777">
    <property type="component" value="Chromosome"/>
</dbReference>
<dbReference type="GO" id="GO:0016491">
    <property type="term" value="F:oxidoreductase activity"/>
    <property type="evidence" value="ECO:0007669"/>
    <property type="project" value="InterPro"/>
</dbReference>
<dbReference type="Gene3D" id="3.40.30.10">
    <property type="entry name" value="Glutaredoxin"/>
    <property type="match status" value="1"/>
</dbReference>
<sequence length="260" mass="27347">MKLHYFYDPLCGWCYGASPLLQAVAALPGVSVEMHAGGMLDESEGRTITPDWRSYVMPHDKRIAQMSGQPFGDAYYDGLLNDIGAPLASNPAIAAVLAADKLGIAPLAMLARIQRAHYQEGRRIAEFAVLSELAVELGADAGVFQAAWQPAREDAEKHIDDTRRRMGQLACAVSVGGAGAGWPAGAPGVVGWFGKPAQLAAALAERLPKPAAAATTRCSARRKAAADFLAAFWPPPTPGGGFFRAAGGYSPASWIGWISG</sequence>
<dbReference type="InterPro" id="IPR001853">
    <property type="entry name" value="DSBA-like_thioredoxin_dom"/>
</dbReference>
<evidence type="ECO:0000313" key="3">
    <source>
        <dbReference type="Proteomes" id="UP000275777"/>
    </source>
</evidence>
<dbReference type="Pfam" id="PF01323">
    <property type="entry name" value="DSBA"/>
    <property type="match status" value="1"/>
</dbReference>
<dbReference type="EMBL" id="LR134182">
    <property type="protein sequence ID" value="VEB43803.1"/>
    <property type="molecule type" value="Genomic_DNA"/>
</dbReference>
<gene>
    <name evidence="2" type="ORF">NCTC9695_04263</name>
</gene>
<dbReference type="SUPFAM" id="SSF52833">
    <property type="entry name" value="Thioredoxin-like"/>
    <property type="match status" value="1"/>
</dbReference>
<feature type="domain" description="DSBA-like thioredoxin" evidence="1">
    <location>
        <begin position="4"/>
        <end position="165"/>
    </location>
</feature>
<organism evidence="2 3">
    <name type="scientific">Chromobacterium violaceum</name>
    <dbReference type="NCBI Taxonomy" id="536"/>
    <lineage>
        <taxon>Bacteria</taxon>
        <taxon>Pseudomonadati</taxon>
        <taxon>Pseudomonadota</taxon>
        <taxon>Betaproteobacteria</taxon>
        <taxon>Neisseriales</taxon>
        <taxon>Chromobacteriaceae</taxon>
        <taxon>Chromobacterium</taxon>
    </lineage>
</organism>
<dbReference type="InterPro" id="IPR036249">
    <property type="entry name" value="Thioredoxin-like_sf"/>
</dbReference>
<accession>A0A3S4IHP6</accession>
<evidence type="ECO:0000313" key="2">
    <source>
        <dbReference type="EMBL" id="VEB43803.1"/>
    </source>
</evidence>
<dbReference type="CDD" id="cd03025">
    <property type="entry name" value="DsbA_FrnE_like"/>
    <property type="match status" value="1"/>
</dbReference>
<evidence type="ECO:0000259" key="1">
    <source>
        <dbReference type="Pfam" id="PF01323"/>
    </source>
</evidence>
<name>A0A3S4IHP6_CHRVL</name>
<protein>
    <recommendedName>
        <fullName evidence="1">DSBA-like thioredoxin domain-containing protein</fullName>
    </recommendedName>
</protein>
<dbReference type="AlphaFoldDB" id="A0A3S4IHP6"/>
<reference evidence="2 3" key="1">
    <citation type="submission" date="2018-12" db="EMBL/GenBank/DDBJ databases">
        <authorList>
            <consortium name="Pathogen Informatics"/>
        </authorList>
    </citation>
    <scope>NUCLEOTIDE SEQUENCE [LARGE SCALE GENOMIC DNA]</scope>
    <source>
        <strain evidence="2 3">NCTC9695</strain>
    </source>
</reference>